<evidence type="ECO:0000313" key="4">
    <source>
        <dbReference type="Proteomes" id="UP000318704"/>
    </source>
</evidence>
<evidence type="ECO:0000313" key="3">
    <source>
        <dbReference type="EMBL" id="QDT94594.1"/>
    </source>
</evidence>
<reference evidence="3 4" key="1">
    <citation type="submission" date="2019-03" db="EMBL/GenBank/DDBJ databases">
        <title>Deep-cultivation of Planctomycetes and their phenomic and genomic characterization uncovers novel biology.</title>
        <authorList>
            <person name="Wiegand S."/>
            <person name="Jogler M."/>
            <person name="Boedeker C."/>
            <person name="Pinto D."/>
            <person name="Vollmers J."/>
            <person name="Rivas-Marin E."/>
            <person name="Kohn T."/>
            <person name="Peeters S.H."/>
            <person name="Heuer A."/>
            <person name="Rast P."/>
            <person name="Oberbeckmann S."/>
            <person name="Bunk B."/>
            <person name="Jeske O."/>
            <person name="Meyerdierks A."/>
            <person name="Storesund J.E."/>
            <person name="Kallscheuer N."/>
            <person name="Luecker S."/>
            <person name="Lage O.M."/>
            <person name="Pohl T."/>
            <person name="Merkel B.J."/>
            <person name="Hornburger P."/>
            <person name="Mueller R.-W."/>
            <person name="Bruemmer F."/>
            <person name="Labrenz M."/>
            <person name="Spormann A.M."/>
            <person name="Op den Camp H."/>
            <person name="Overmann J."/>
            <person name="Amann R."/>
            <person name="Jetten M.S.M."/>
            <person name="Mascher T."/>
            <person name="Medema M.H."/>
            <person name="Devos D.P."/>
            <person name="Kaster A.-K."/>
            <person name="Ovreas L."/>
            <person name="Rohde M."/>
            <person name="Galperin M.Y."/>
            <person name="Jogler C."/>
        </authorList>
    </citation>
    <scope>NUCLEOTIDE SEQUENCE [LARGE SCALE GENOMIC DNA]</scope>
    <source>
        <strain evidence="3 4">V144</strain>
    </source>
</reference>
<protein>
    <recommendedName>
        <fullName evidence="2">Alginate export domain-containing protein</fullName>
    </recommendedName>
</protein>
<proteinExistence type="predicted"/>
<dbReference type="EMBL" id="CP037920">
    <property type="protein sequence ID" value="QDT94594.1"/>
    <property type="molecule type" value="Genomic_DNA"/>
</dbReference>
<dbReference type="InterPro" id="IPR025388">
    <property type="entry name" value="Alginate_export_dom"/>
</dbReference>
<organism evidence="3 4">
    <name type="scientific">Gimesia aquarii</name>
    <dbReference type="NCBI Taxonomy" id="2527964"/>
    <lineage>
        <taxon>Bacteria</taxon>
        <taxon>Pseudomonadati</taxon>
        <taxon>Planctomycetota</taxon>
        <taxon>Planctomycetia</taxon>
        <taxon>Planctomycetales</taxon>
        <taxon>Planctomycetaceae</taxon>
        <taxon>Gimesia</taxon>
    </lineage>
</organism>
<sequence length="538" mass="61124" precursor="true">MRPSVILSLSLVTLSVTTGTVSAEPVQAELPPSPNAQAKYDGIDAEIKEPEEVFQPVSQDEPKVDVTETEEEIIENDPLPPKPATNPYKALFFDNTFEAYINNPSSPPLLGERLKMMCFGDECAPHIVSVGGEIRHRWMHEQNRLRPGGPALTDYNLWRWRQYVDLHLNDTLRFYVELLDGSIFDNDIAPTPIDINRWNLQNAFVDIKLNEWGGDPAYFRYGRQELLYGAQRLVSPLDWSNTRRNFEGFKYFHHSDSLHIDAFVTNPVNSAAGNGPFTELDSGRDKPDTSVTFSGVYLTFLSDSPQLLDLYYLWLRDETVTPNRPDGSRHTIGTRFRTTSEIQNEYCEVSRIWEFETETAYQFGNDNGQRVSAGFFTSVLGHTWKTLPWQPRLSGLFYWGSGNQNPNGGTNNTFNTLFPLGHAYWGIIDNLSGQNLYDYSLQMNLKPAKKLDFVGAFHWFEKATSNDFLYNVAGAPVGTLGGSRDIGQELDMIATYTFNPNFNIQAGYSWFWYGSFVGTNIPPRNTATQFYVQTTLRF</sequence>
<evidence type="ECO:0000259" key="2">
    <source>
        <dbReference type="Pfam" id="PF13372"/>
    </source>
</evidence>
<accession>A0A517VNK1</accession>
<gene>
    <name evidence="3" type="ORF">V144x_00240</name>
</gene>
<dbReference type="Gene3D" id="2.40.160.100">
    <property type="match status" value="1"/>
</dbReference>
<dbReference type="Proteomes" id="UP000318704">
    <property type="component" value="Chromosome"/>
</dbReference>
<feature type="domain" description="Alginate export" evidence="2">
    <location>
        <begin position="128"/>
        <end position="520"/>
    </location>
</feature>
<feature type="chain" id="PRO_5021917427" description="Alginate export domain-containing protein" evidence="1">
    <location>
        <begin position="24"/>
        <end position="538"/>
    </location>
</feature>
<dbReference type="KEGG" id="gaw:V144x_00240"/>
<dbReference type="Pfam" id="PF13372">
    <property type="entry name" value="Alginate_exp"/>
    <property type="match status" value="1"/>
</dbReference>
<dbReference type="InterPro" id="IPR053728">
    <property type="entry name" value="Alginate_Permeability_Chnl"/>
</dbReference>
<dbReference type="RefSeq" id="WP_144979560.1">
    <property type="nucleotide sequence ID" value="NZ_CP037920.1"/>
</dbReference>
<dbReference type="AlphaFoldDB" id="A0A517VNK1"/>
<feature type="signal peptide" evidence="1">
    <location>
        <begin position="1"/>
        <end position="23"/>
    </location>
</feature>
<keyword evidence="1" id="KW-0732">Signal</keyword>
<name>A0A517VNK1_9PLAN</name>
<evidence type="ECO:0000256" key="1">
    <source>
        <dbReference type="SAM" id="SignalP"/>
    </source>
</evidence>